<dbReference type="GO" id="GO:0003678">
    <property type="term" value="F:DNA helicase activity"/>
    <property type="evidence" value="ECO:0007669"/>
    <property type="project" value="TreeGrafter"/>
</dbReference>
<dbReference type="InterPro" id="IPR001650">
    <property type="entry name" value="Helicase_C-like"/>
</dbReference>
<evidence type="ECO:0000256" key="1">
    <source>
        <dbReference type="ARBA" id="ARBA00022741"/>
    </source>
</evidence>
<gene>
    <name evidence="10" type="ORF">ER70_04880</name>
</gene>
<dbReference type="InterPro" id="IPR047112">
    <property type="entry name" value="RecG/Mfd"/>
</dbReference>
<dbReference type="CDD" id="cd17992">
    <property type="entry name" value="DEXHc_RecG"/>
    <property type="match status" value="1"/>
</dbReference>
<dbReference type="Pfam" id="PF00271">
    <property type="entry name" value="Helicase_C"/>
    <property type="match status" value="1"/>
</dbReference>
<evidence type="ECO:0000259" key="9">
    <source>
        <dbReference type="PROSITE" id="PS51194"/>
    </source>
</evidence>
<proteinExistence type="predicted"/>
<dbReference type="InterPro" id="IPR014001">
    <property type="entry name" value="Helicase_ATP-bd"/>
</dbReference>
<dbReference type="Pfam" id="PF00270">
    <property type="entry name" value="DEAD"/>
    <property type="match status" value="1"/>
</dbReference>
<dbReference type="OrthoDB" id="9804325at2"/>
<dbReference type="PROSITE" id="PS51192">
    <property type="entry name" value="HELICASE_ATP_BIND_1"/>
    <property type="match status" value="1"/>
</dbReference>
<reference evidence="10" key="1">
    <citation type="journal article" date="2015" name="Microbiology">
        <title>Similarities in murine infection and immune response to Borrelia bissettii and Borrelia burgdorferi sensu stricto.</title>
        <authorList>
            <person name="Leydet B.F.Jr."/>
            <person name="Liang F.T."/>
        </authorList>
    </citation>
    <scope>NUCLEOTIDE SEQUENCE [LARGE SCALE GENOMIC DNA]</scope>
    <source>
        <strain evidence="10">CO275</strain>
    </source>
</reference>
<evidence type="ECO:0000256" key="5">
    <source>
        <dbReference type="ARBA" id="ARBA00022840"/>
    </source>
</evidence>
<dbReference type="Gene3D" id="3.40.50.300">
    <property type="entry name" value="P-loop containing nucleotide triphosphate hydrolases"/>
    <property type="match status" value="2"/>
</dbReference>
<evidence type="ECO:0000256" key="6">
    <source>
        <dbReference type="ARBA" id="ARBA00023125"/>
    </source>
</evidence>
<organism evidence="10">
    <name type="scientific">Borrelia bissettiae</name>
    <name type="common">Borreliella bissettiae</name>
    <dbReference type="NCBI Taxonomy" id="64897"/>
    <lineage>
        <taxon>Bacteria</taxon>
        <taxon>Pseudomonadati</taxon>
        <taxon>Spirochaetota</taxon>
        <taxon>Spirochaetia</taxon>
        <taxon>Spirochaetales</taxon>
        <taxon>Borreliaceae</taxon>
        <taxon>Borreliella</taxon>
    </lineage>
</organism>
<feature type="non-terminal residue" evidence="10">
    <location>
        <position position="332"/>
    </location>
</feature>
<dbReference type="SMART" id="SM00487">
    <property type="entry name" value="DEXDc"/>
    <property type="match status" value="1"/>
</dbReference>
<evidence type="ECO:0000313" key="10">
    <source>
        <dbReference type="EMBL" id="OJH15066.1"/>
    </source>
</evidence>
<comment type="caution">
    <text evidence="10">The sequence shown here is derived from an EMBL/GenBank/DDBJ whole genome shotgun (WGS) entry which is preliminary data.</text>
</comment>
<keyword evidence="2" id="KW-0227">DNA damage</keyword>
<dbReference type="SUPFAM" id="SSF52540">
    <property type="entry name" value="P-loop containing nucleoside triphosphate hydrolases"/>
    <property type="match status" value="2"/>
</dbReference>
<feature type="domain" description="Helicase C-terminal" evidence="9">
    <location>
        <begin position="238"/>
        <end position="332"/>
    </location>
</feature>
<keyword evidence="4 10" id="KW-0347">Helicase</keyword>
<dbReference type="GO" id="GO:0006281">
    <property type="term" value="P:DNA repair"/>
    <property type="evidence" value="ECO:0007669"/>
    <property type="project" value="UniProtKB-KW"/>
</dbReference>
<name>A0A1L8ZBG0_BORBI</name>
<dbReference type="InterPro" id="IPR027417">
    <property type="entry name" value="P-loop_NTPase"/>
</dbReference>
<dbReference type="PROSITE" id="PS51194">
    <property type="entry name" value="HELICASE_CTER"/>
    <property type="match status" value="1"/>
</dbReference>
<evidence type="ECO:0000256" key="3">
    <source>
        <dbReference type="ARBA" id="ARBA00022801"/>
    </source>
</evidence>
<evidence type="ECO:0000256" key="7">
    <source>
        <dbReference type="ARBA" id="ARBA00023204"/>
    </source>
</evidence>
<evidence type="ECO:0000256" key="2">
    <source>
        <dbReference type="ARBA" id="ARBA00022763"/>
    </source>
</evidence>
<dbReference type="AlphaFoldDB" id="A0A1L8ZBG0"/>
<dbReference type="PANTHER" id="PTHR47964:SF1">
    <property type="entry name" value="ATP-DEPENDENT DNA HELICASE HOMOLOG RECG, CHLOROPLASTIC"/>
    <property type="match status" value="1"/>
</dbReference>
<sequence>LIYREIFLLQFFSRYRSSKVLFREKRNLSKDLLERVVSSLPFELTEDQKISVDEIFFDLNSSKPMNRLLQGDVGSGKTLVALLSGLPLIEAGYQVAFMAPTDLLARQHYDNLSNILSSFNISVTLLTGSLKKKDKEQALENIRNGTSGLIVGTHAIFYESTEFKRLAYVIIDEQHKFGVVQREELKNKGEGVDMLLMSATPIPRSFALTLFGDLEISFIKTLPEGRLPITTYLAKHGNEDKVYEFLRKELLKGHQVYFVYPLISSSEKFELKDVNNMCLKLKEVFGEYVVDMLHSKLSSDLKEEIMKNFYLKKVDILVATSVIEVGIDCPNA</sequence>
<keyword evidence="5" id="KW-0067">ATP-binding</keyword>
<keyword evidence="1" id="KW-0547">Nucleotide-binding</keyword>
<dbReference type="GO" id="GO:0005524">
    <property type="term" value="F:ATP binding"/>
    <property type="evidence" value="ECO:0007669"/>
    <property type="project" value="UniProtKB-KW"/>
</dbReference>
<dbReference type="InterPro" id="IPR011545">
    <property type="entry name" value="DEAD/DEAH_box_helicase_dom"/>
</dbReference>
<dbReference type="EMBL" id="JNBW01000248">
    <property type="protein sequence ID" value="OJH15066.1"/>
    <property type="molecule type" value="Genomic_DNA"/>
</dbReference>
<feature type="domain" description="Helicase ATP-binding" evidence="8">
    <location>
        <begin position="58"/>
        <end position="219"/>
    </location>
</feature>
<evidence type="ECO:0000256" key="4">
    <source>
        <dbReference type="ARBA" id="ARBA00022806"/>
    </source>
</evidence>
<accession>A0A1L8ZBG0</accession>
<keyword evidence="6" id="KW-0238">DNA-binding</keyword>
<dbReference type="GO" id="GO:0016787">
    <property type="term" value="F:hydrolase activity"/>
    <property type="evidence" value="ECO:0007669"/>
    <property type="project" value="UniProtKB-KW"/>
</dbReference>
<dbReference type="GO" id="GO:0003677">
    <property type="term" value="F:DNA binding"/>
    <property type="evidence" value="ECO:0007669"/>
    <property type="project" value="UniProtKB-KW"/>
</dbReference>
<evidence type="ECO:0000259" key="8">
    <source>
        <dbReference type="PROSITE" id="PS51192"/>
    </source>
</evidence>
<dbReference type="PANTHER" id="PTHR47964">
    <property type="entry name" value="ATP-DEPENDENT DNA HELICASE HOMOLOG RECG, CHLOROPLASTIC"/>
    <property type="match status" value="1"/>
</dbReference>
<keyword evidence="7" id="KW-0234">DNA repair</keyword>
<feature type="non-terminal residue" evidence="10">
    <location>
        <position position="1"/>
    </location>
</feature>
<protein>
    <submittedName>
        <fullName evidence="10">ATP-dependent DNA helicase RecG</fullName>
    </submittedName>
</protein>
<reference evidence="10" key="2">
    <citation type="submission" date="2015-07" db="EMBL/GenBank/DDBJ databases">
        <authorList>
            <person name="Noorani M."/>
        </authorList>
    </citation>
    <scope>NUCLEOTIDE SEQUENCE</scope>
    <source>
        <strain evidence="10">CO275</strain>
    </source>
</reference>
<keyword evidence="3" id="KW-0378">Hydrolase</keyword>